<dbReference type="Pfam" id="PF19279">
    <property type="entry name" value="YegS_C"/>
    <property type="match status" value="1"/>
</dbReference>
<dbReference type="PROSITE" id="PS50146">
    <property type="entry name" value="DAGK"/>
    <property type="match status" value="1"/>
</dbReference>
<dbReference type="AlphaFoldDB" id="A0A432YMY6"/>
<organism evidence="2 3">
    <name type="scientific">Pseudidiomarina insulisalsae</name>
    <dbReference type="NCBI Taxonomy" id="575789"/>
    <lineage>
        <taxon>Bacteria</taxon>
        <taxon>Pseudomonadati</taxon>
        <taxon>Pseudomonadota</taxon>
        <taxon>Gammaproteobacteria</taxon>
        <taxon>Alteromonadales</taxon>
        <taxon>Idiomarinaceae</taxon>
        <taxon>Pseudidiomarina</taxon>
    </lineage>
</organism>
<dbReference type="Gene3D" id="3.40.50.10330">
    <property type="entry name" value="Probable inorganic polyphosphate/atp-NAD kinase, domain 1"/>
    <property type="match status" value="1"/>
</dbReference>
<protein>
    <recommendedName>
        <fullName evidence="1">DAGKc domain-containing protein</fullName>
    </recommendedName>
</protein>
<dbReference type="Proteomes" id="UP000288259">
    <property type="component" value="Unassembled WGS sequence"/>
</dbReference>
<dbReference type="InterPro" id="IPR001206">
    <property type="entry name" value="Diacylglycerol_kinase_cat_dom"/>
</dbReference>
<evidence type="ECO:0000313" key="2">
    <source>
        <dbReference type="EMBL" id="RUO62268.1"/>
    </source>
</evidence>
<dbReference type="InterPro" id="IPR016064">
    <property type="entry name" value="NAD/diacylglycerol_kinase_sf"/>
</dbReference>
<keyword evidence="3" id="KW-1185">Reference proteome</keyword>
<dbReference type="InterPro" id="IPR017438">
    <property type="entry name" value="ATP-NAD_kinase_N"/>
</dbReference>
<dbReference type="Pfam" id="PF00781">
    <property type="entry name" value="DAGK_cat"/>
    <property type="match status" value="1"/>
</dbReference>
<dbReference type="GO" id="GO:0016301">
    <property type="term" value="F:kinase activity"/>
    <property type="evidence" value="ECO:0007669"/>
    <property type="project" value="InterPro"/>
</dbReference>
<name>A0A432YMY6_9GAMM</name>
<comment type="caution">
    <text evidence="2">The sequence shown here is derived from an EMBL/GenBank/DDBJ whole genome shotgun (WGS) entry which is preliminary data.</text>
</comment>
<evidence type="ECO:0000313" key="3">
    <source>
        <dbReference type="Proteomes" id="UP000288259"/>
    </source>
</evidence>
<feature type="domain" description="DAGKc" evidence="1">
    <location>
        <begin position="70"/>
        <end position="174"/>
    </location>
</feature>
<dbReference type="EMBL" id="PIPY01000004">
    <property type="protein sequence ID" value="RUO62268.1"/>
    <property type="molecule type" value="Genomic_DNA"/>
</dbReference>
<proteinExistence type="predicted"/>
<dbReference type="SUPFAM" id="SSF111331">
    <property type="entry name" value="NAD kinase/diacylglycerol kinase-like"/>
    <property type="match status" value="1"/>
</dbReference>
<reference evidence="3" key="1">
    <citation type="journal article" date="2018" name="Front. Microbiol.">
        <title>Genome-Based Analysis Reveals the Taxonomy and Diversity of the Family Idiomarinaceae.</title>
        <authorList>
            <person name="Liu Y."/>
            <person name="Lai Q."/>
            <person name="Shao Z."/>
        </authorList>
    </citation>
    <scope>NUCLEOTIDE SEQUENCE [LARGE SCALE GENOMIC DNA]</scope>
    <source>
        <strain evidence="3">CVS-6</strain>
    </source>
</reference>
<dbReference type="InterPro" id="IPR045540">
    <property type="entry name" value="YegS/DAGK_C"/>
</dbReference>
<dbReference type="Gene3D" id="2.60.200.40">
    <property type="match status" value="1"/>
</dbReference>
<evidence type="ECO:0000259" key="1">
    <source>
        <dbReference type="PROSITE" id="PS50146"/>
    </source>
</evidence>
<gene>
    <name evidence="2" type="ORF">CWI71_05315</name>
</gene>
<sequence>MARRILSNCCGWSCNTTSKRRSPPSDVISTGRSSMQTKSVALYVSTLAEDFAQRRDAYHAFFQQQSVAALTVIESTSERHLDEARLASWADALQADTEAELVVIGGDGSISIAAQVCVTRKIAITAVPSGTGNDFARALGISDWRWRLQHPQGMRMLCRSVGTVSGRYFINHAGCGISVAMQRLQSKRSRRYLARYSYLWALLRYLLVRPAKRCRIIDDKGQHWEFQVAAVNSDIGGGIKVYPKAQLDTEVLGILQVPRISRFRQLGALFWMLRKQPQRSRKLAFHEAPSFTLGDSQNLIELDGDTTGHYGPAEVTVVPQGLRVYCPEN</sequence>
<accession>A0A432YMY6</accession>